<accession>A0A2R6XRE4</accession>
<evidence type="ECO:0000256" key="2">
    <source>
        <dbReference type="SAM" id="MobiDB-lite"/>
    </source>
</evidence>
<comment type="similarity">
    <text evidence="1">Belongs to the MT-A70-like family.</text>
</comment>
<dbReference type="Gramene" id="Mp1g03170.1">
    <property type="protein sequence ID" value="Mp1g03170.1.cds"/>
    <property type="gene ID" value="Mp1g03170"/>
</dbReference>
<dbReference type="Pfam" id="PF05063">
    <property type="entry name" value="MT-A70"/>
    <property type="match status" value="1"/>
</dbReference>
<evidence type="ECO:0000256" key="1">
    <source>
        <dbReference type="PROSITE-ProRule" id="PRU00489"/>
    </source>
</evidence>
<proteinExistence type="inferred from homology"/>
<name>A0A2R6XRE4_MARPO</name>
<sequence>MAEAEVEAEGNLSQGILEIQGANAVWLDPVAVLNGAYSQYQVSYSRYYSRPSFGNLHSSSSSAGAACSEGNTRKRKRKKTYTPNEKEVLAELRHKESRSSISHAHSSFLATRPPLSSSKATMDSLSGNCPASQQLSTLADANTNTSEDAEVDFVRLAELWQAPLYELNYLRKSSQGAESDVRWCQHMESRATPLFGSFVEHEEEALAECAGCTFILPRNCRFLMSDVSHIHQLIPEHPDFGYNLILIDPPWENKSVHRKSLYPTLPNRQLLSLPIKQLVHREGALLALWLTNREKLHQFVEKELFPAWGVQLAASWYWLKLNDSGHMISPLDLQHHKPYECLLLGYLPGNKQAAYSDETAQEDLMSMRETVCYKAPPNKFVIMSIPGDHSRKPPLGSLLSQYAPGPHPVTGLELFARELTPGWTSWGNEPLRFQNLRYFHNRG</sequence>
<evidence type="ECO:0000313" key="4">
    <source>
        <dbReference type="Proteomes" id="UP000244005"/>
    </source>
</evidence>
<dbReference type="EMBL" id="KZ772677">
    <property type="protein sequence ID" value="PTQ48681.1"/>
    <property type="molecule type" value="Genomic_DNA"/>
</dbReference>
<keyword evidence="4" id="KW-1185">Reference proteome</keyword>
<evidence type="ECO:0008006" key="5">
    <source>
        <dbReference type="Google" id="ProtNLM"/>
    </source>
</evidence>
<organism evidence="3 4">
    <name type="scientific">Marchantia polymorpha</name>
    <name type="common">Common liverwort</name>
    <name type="synonym">Marchantia aquatica</name>
    <dbReference type="NCBI Taxonomy" id="3197"/>
    <lineage>
        <taxon>Eukaryota</taxon>
        <taxon>Viridiplantae</taxon>
        <taxon>Streptophyta</taxon>
        <taxon>Embryophyta</taxon>
        <taxon>Marchantiophyta</taxon>
        <taxon>Marchantiopsida</taxon>
        <taxon>Marchantiidae</taxon>
        <taxon>Marchantiales</taxon>
        <taxon>Marchantiaceae</taxon>
        <taxon>Marchantia</taxon>
    </lineage>
</organism>
<feature type="compositionally biased region" description="Polar residues" evidence="2">
    <location>
        <begin position="114"/>
        <end position="126"/>
    </location>
</feature>
<dbReference type="GO" id="GO:0008168">
    <property type="term" value="F:methyltransferase activity"/>
    <property type="evidence" value="ECO:0000318"/>
    <property type="project" value="GO_Central"/>
</dbReference>
<gene>
    <name evidence="3" type="ORF">MARPO_0005s0290</name>
</gene>
<dbReference type="PANTHER" id="PTHR12829">
    <property type="entry name" value="N6-ADENOSINE-METHYLTRANSFERASE"/>
    <property type="match status" value="1"/>
</dbReference>
<dbReference type="PANTHER" id="PTHR12829:SF4">
    <property type="entry name" value="N(6)-ADENINE-SPECIFIC METHYLTRANSFERASE METTL4"/>
    <property type="match status" value="1"/>
</dbReference>
<feature type="compositionally biased region" description="Basic and acidic residues" evidence="2">
    <location>
        <begin position="84"/>
        <end position="98"/>
    </location>
</feature>
<reference evidence="4" key="1">
    <citation type="journal article" date="2017" name="Cell">
        <title>Insights into land plant evolution garnered from the Marchantia polymorpha genome.</title>
        <authorList>
            <person name="Bowman J.L."/>
            <person name="Kohchi T."/>
            <person name="Yamato K.T."/>
            <person name="Jenkins J."/>
            <person name="Shu S."/>
            <person name="Ishizaki K."/>
            <person name="Yamaoka S."/>
            <person name="Nishihama R."/>
            <person name="Nakamura Y."/>
            <person name="Berger F."/>
            <person name="Adam C."/>
            <person name="Aki S.S."/>
            <person name="Althoff F."/>
            <person name="Araki T."/>
            <person name="Arteaga-Vazquez M.A."/>
            <person name="Balasubrmanian S."/>
            <person name="Barry K."/>
            <person name="Bauer D."/>
            <person name="Boehm C.R."/>
            <person name="Briginshaw L."/>
            <person name="Caballero-Perez J."/>
            <person name="Catarino B."/>
            <person name="Chen F."/>
            <person name="Chiyoda S."/>
            <person name="Chovatia M."/>
            <person name="Davies K.M."/>
            <person name="Delmans M."/>
            <person name="Demura T."/>
            <person name="Dierschke T."/>
            <person name="Dolan L."/>
            <person name="Dorantes-Acosta A.E."/>
            <person name="Eklund D.M."/>
            <person name="Florent S.N."/>
            <person name="Flores-Sandoval E."/>
            <person name="Fujiyama A."/>
            <person name="Fukuzawa H."/>
            <person name="Galik B."/>
            <person name="Grimanelli D."/>
            <person name="Grimwood J."/>
            <person name="Grossniklaus U."/>
            <person name="Hamada T."/>
            <person name="Haseloff J."/>
            <person name="Hetherington A.J."/>
            <person name="Higo A."/>
            <person name="Hirakawa Y."/>
            <person name="Hundley H.N."/>
            <person name="Ikeda Y."/>
            <person name="Inoue K."/>
            <person name="Inoue S.I."/>
            <person name="Ishida S."/>
            <person name="Jia Q."/>
            <person name="Kakita M."/>
            <person name="Kanazawa T."/>
            <person name="Kawai Y."/>
            <person name="Kawashima T."/>
            <person name="Kennedy M."/>
            <person name="Kinose K."/>
            <person name="Kinoshita T."/>
            <person name="Kohara Y."/>
            <person name="Koide E."/>
            <person name="Komatsu K."/>
            <person name="Kopischke S."/>
            <person name="Kubo M."/>
            <person name="Kyozuka J."/>
            <person name="Lagercrantz U."/>
            <person name="Lin S.S."/>
            <person name="Lindquist E."/>
            <person name="Lipzen A.M."/>
            <person name="Lu C.W."/>
            <person name="De Luna E."/>
            <person name="Martienssen R.A."/>
            <person name="Minamino N."/>
            <person name="Mizutani M."/>
            <person name="Mizutani M."/>
            <person name="Mochizuki N."/>
            <person name="Monte I."/>
            <person name="Mosher R."/>
            <person name="Nagasaki H."/>
            <person name="Nakagami H."/>
            <person name="Naramoto S."/>
            <person name="Nishitani K."/>
            <person name="Ohtani M."/>
            <person name="Okamoto T."/>
            <person name="Okumura M."/>
            <person name="Phillips J."/>
            <person name="Pollak B."/>
            <person name="Reinders A."/>
            <person name="Rovekamp M."/>
            <person name="Sano R."/>
            <person name="Sawa S."/>
            <person name="Schmid M.W."/>
            <person name="Shirakawa M."/>
            <person name="Solano R."/>
            <person name="Spunde A."/>
            <person name="Suetsugu N."/>
            <person name="Sugano S."/>
            <person name="Sugiyama A."/>
            <person name="Sun R."/>
            <person name="Suzuki Y."/>
            <person name="Takenaka M."/>
            <person name="Takezawa D."/>
            <person name="Tomogane H."/>
            <person name="Tsuzuki M."/>
            <person name="Ueda T."/>
            <person name="Umeda M."/>
            <person name="Ward J.M."/>
            <person name="Watanabe Y."/>
            <person name="Yazaki K."/>
            <person name="Yokoyama R."/>
            <person name="Yoshitake Y."/>
            <person name="Yotsui I."/>
            <person name="Zachgo S."/>
            <person name="Schmutz J."/>
        </authorList>
    </citation>
    <scope>NUCLEOTIDE SEQUENCE [LARGE SCALE GENOMIC DNA]</scope>
    <source>
        <strain evidence="4">Tak-1</strain>
    </source>
</reference>
<dbReference type="InterPro" id="IPR007757">
    <property type="entry name" value="MT-A70-like"/>
</dbReference>
<feature type="compositionally biased region" description="Low complexity" evidence="2">
    <location>
        <begin position="56"/>
        <end position="68"/>
    </location>
</feature>
<dbReference type="OMA" id="EPLRFQD"/>
<dbReference type="Proteomes" id="UP000244005">
    <property type="component" value="Unassembled WGS sequence"/>
</dbReference>
<feature type="region of interest" description="Disordered" evidence="2">
    <location>
        <begin position="56"/>
        <end position="126"/>
    </location>
</feature>
<dbReference type="PROSITE" id="PS51143">
    <property type="entry name" value="MT_A70"/>
    <property type="match status" value="1"/>
</dbReference>
<protein>
    <recommendedName>
        <fullName evidence="5">Methyltransferase-like protein 2</fullName>
    </recommendedName>
</protein>
<dbReference type="AlphaFoldDB" id="A0A2R6XRE4"/>
<evidence type="ECO:0000313" key="3">
    <source>
        <dbReference type="EMBL" id="PTQ48681.1"/>
    </source>
</evidence>
<dbReference type="OrthoDB" id="61116at2759"/>